<evidence type="ECO:0000313" key="3">
    <source>
        <dbReference type="Proteomes" id="UP000677244"/>
    </source>
</evidence>
<dbReference type="Gene3D" id="3.40.50.360">
    <property type="match status" value="1"/>
</dbReference>
<dbReference type="PANTHER" id="PTHR38030">
    <property type="entry name" value="PROTOPORPHYRINOGEN IX DEHYDROGENASE [MENAQUINONE]"/>
    <property type="match status" value="1"/>
</dbReference>
<dbReference type="EMBL" id="JAGHKO010000004">
    <property type="protein sequence ID" value="MBO9201932.1"/>
    <property type="molecule type" value="Genomic_DNA"/>
</dbReference>
<comment type="caution">
    <text evidence="2">The sequence shown here is derived from an EMBL/GenBank/DDBJ whole genome shotgun (WGS) entry which is preliminary data.</text>
</comment>
<evidence type="ECO:0000259" key="1">
    <source>
        <dbReference type="Pfam" id="PF12724"/>
    </source>
</evidence>
<sequence length="175" mass="20192">MKGLIIYRSRYGATRQYAHWLGEELQLPLRQPEEISSEDIANCDFVIIGSSVYVGKLLIRKWLAKQMPILQNKKIFLFIVCGTPPEEQEKLNVILKNNSQLSLLKQATIYFLHGRMLLKGLHWLDRFGLKLGASLVKDPKVKKEMVTDFDDVRKEHIIPLVKEVEAFVCQEKVLA</sequence>
<dbReference type="PANTHER" id="PTHR38030:SF2">
    <property type="entry name" value="PROTOPORPHYRINOGEN IX DEHYDROGENASE [QUINONE]"/>
    <property type="match status" value="1"/>
</dbReference>
<evidence type="ECO:0000313" key="2">
    <source>
        <dbReference type="EMBL" id="MBO9201932.1"/>
    </source>
</evidence>
<accession>A0ABS3YVH2</accession>
<reference evidence="2 3" key="1">
    <citation type="submission" date="2021-03" db="EMBL/GenBank/DDBJ databases">
        <title>Assistant Professor.</title>
        <authorList>
            <person name="Huq M.A."/>
        </authorList>
    </citation>
    <scope>NUCLEOTIDE SEQUENCE [LARGE SCALE GENOMIC DNA]</scope>
    <source>
        <strain evidence="2 3">MAH-29</strain>
    </source>
</reference>
<organism evidence="2 3">
    <name type="scientific">Niastella soli</name>
    <dbReference type="NCBI Taxonomy" id="2821487"/>
    <lineage>
        <taxon>Bacteria</taxon>
        <taxon>Pseudomonadati</taxon>
        <taxon>Bacteroidota</taxon>
        <taxon>Chitinophagia</taxon>
        <taxon>Chitinophagales</taxon>
        <taxon>Chitinophagaceae</taxon>
        <taxon>Niastella</taxon>
    </lineage>
</organism>
<dbReference type="Pfam" id="PF12724">
    <property type="entry name" value="Flavodoxin_5"/>
    <property type="match status" value="1"/>
</dbReference>
<dbReference type="InterPro" id="IPR052200">
    <property type="entry name" value="Protoporphyrinogen_IX_DH"/>
</dbReference>
<dbReference type="RefSeq" id="WP_209139989.1">
    <property type="nucleotide sequence ID" value="NZ_JAGHKO010000004.1"/>
</dbReference>
<dbReference type="Proteomes" id="UP000677244">
    <property type="component" value="Unassembled WGS sequence"/>
</dbReference>
<keyword evidence="3" id="KW-1185">Reference proteome</keyword>
<dbReference type="SUPFAM" id="SSF52218">
    <property type="entry name" value="Flavoproteins"/>
    <property type="match status" value="1"/>
</dbReference>
<dbReference type="InterPro" id="IPR026816">
    <property type="entry name" value="Flavodoxin_dom"/>
</dbReference>
<protein>
    <recommendedName>
        <fullName evidence="1">Flavodoxin domain-containing protein</fullName>
    </recommendedName>
</protein>
<feature type="domain" description="Flavodoxin" evidence="1">
    <location>
        <begin position="4"/>
        <end position="135"/>
    </location>
</feature>
<gene>
    <name evidence="2" type="ORF">J7I42_16730</name>
</gene>
<proteinExistence type="predicted"/>
<name>A0ABS3YVH2_9BACT</name>
<dbReference type="InterPro" id="IPR029039">
    <property type="entry name" value="Flavoprotein-like_sf"/>
</dbReference>